<feature type="compositionally biased region" description="Basic and acidic residues" evidence="2">
    <location>
        <begin position="143"/>
        <end position="158"/>
    </location>
</feature>
<accession>A0A915Q3F4</accession>
<evidence type="ECO:0000256" key="2">
    <source>
        <dbReference type="SAM" id="MobiDB-lite"/>
    </source>
</evidence>
<dbReference type="PANTHER" id="PTHR24637:SF365">
    <property type="entry name" value="NEMATODE CUTICLE COLLAGEN N-TERMINAL DOMAIN-CONTAINING PROTEIN"/>
    <property type="match status" value="1"/>
</dbReference>
<evidence type="ECO:0000259" key="4">
    <source>
        <dbReference type="SMART" id="SM01088"/>
    </source>
</evidence>
<name>A0A915Q3F4_9BILA</name>
<feature type="region of interest" description="Disordered" evidence="2">
    <location>
        <begin position="181"/>
        <end position="209"/>
    </location>
</feature>
<feature type="region of interest" description="Disordered" evidence="2">
    <location>
        <begin position="226"/>
        <end position="368"/>
    </location>
</feature>
<reference evidence="6" key="1">
    <citation type="submission" date="2022-11" db="UniProtKB">
        <authorList>
            <consortium name="WormBaseParasite"/>
        </authorList>
    </citation>
    <scope>IDENTIFICATION</scope>
</reference>
<dbReference type="GO" id="GO:0042302">
    <property type="term" value="F:structural constituent of cuticle"/>
    <property type="evidence" value="ECO:0007669"/>
    <property type="project" value="InterPro"/>
</dbReference>
<dbReference type="WBParaSite" id="sdigi.contig520.g8793.t1">
    <property type="protein sequence ID" value="sdigi.contig520.g8793.t1"/>
    <property type="gene ID" value="sdigi.contig520.g8793"/>
</dbReference>
<organism evidence="5 6">
    <name type="scientific">Setaria digitata</name>
    <dbReference type="NCBI Taxonomy" id="48799"/>
    <lineage>
        <taxon>Eukaryota</taxon>
        <taxon>Metazoa</taxon>
        <taxon>Ecdysozoa</taxon>
        <taxon>Nematoda</taxon>
        <taxon>Chromadorea</taxon>
        <taxon>Rhabditida</taxon>
        <taxon>Spirurina</taxon>
        <taxon>Spiruromorpha</taxon>
        <taxon>Filarioidea</taxon>
        <taxon>Setariidae</taxon>
        <taxon>Setaria</taxon>
    </lineage>
</organism>
<dbReference type="Pfam" id="PF01484">
    <property type="entry name" value="Col_cuticle_N"/>
    <property type="match status" value="1"/>
</dbReference>
<keyword evidence="5" id="KW-1185">Reference proteome</keyword>
<evidence type="ECO:0000313" key="5">
    <source>
        <dbReference type="Proteomes" id="UP000887581"/>
    </source>
</evidence>
<sequence length="368" mass="39862">MNLKIDMQKRTMIRDDQDDEPNKISEADMIHFRRVAFIAVAISTVTMLSCIIIMPISYQYVQRVQSTVLNDMEFCKSRNRDLWTMIWRVQYSRDTGKDSRTIKFENKNIRWLFGYKNNNKITDEQKRMYRNRNKRQQLYGSDDNERGKSVDDGYDGVHENPYGLTGKDRRMEQKEKCCCQLGPPGLPGRPGIDGENGLDGQPGPNDAEVDYSAQLTPCIRKCPPGLPGLPGIPGEKGPKGYQGETGEPGAPGKSGEKGPPGKSGPKGPPGITGRPGDRGEPGKHVVEVGPSGEPGRPGEVGPPGPPGPPGEKGRPGEKGQVGMPGDEGNTGSLGKQGKSGVPGPDGEAGPKGSCDHCPTPRLPPGYYQ</sequence>
<dbReference type="AlphaFoldDB" id="A0A915Q3F4"/>
<dbReference type="Proteomes" id="UP000887581">
    <property type="component" value="Unplaced"/>
</dbReference>
<feature type="compositionally biased region" description="Pro residues" evidence="2">
    <location>
        <begin position="300"/>
        <end position="309"/>
    </location>
</feature>
<feature type="transmembrane region" description="Helical" evidence="3">
    <location>
        <begin position="35"/>
        <end position="58"/>
    </location>
</feature>
<feature type="compositionally biased region" description="Low complexity" evidence="2">
    <location>
        <begin position="287"/>
        <end position="299"/>
    </location>
</feature>
<dbReference type="InterPro" id="IPR002486">
    <property type="entry name" value="Col_cuticle_N"/>
</dbReference>
<keyword evidence="3" id="KW-0812">Transmembrane</keyword>
<proteinExistence type="predicted"/>
<dbReference type="PANTHER" id="PTHR24637">
    <property type="entry name" value="COLLAGEN"/>
    <property type="match status" value="1"/>
</dbReference>
<evidence type="ECO:0000256" key="1">
    <source>
        <dbReference type="ARBA" id="ARBA00022737"/>
    </source>
</evidence>
<feature type="domain" description="Nematode cuticle collagen N-terminal" evidence="4">
    <location>
        <begin position="34"/>
        <end position="86"/>
    </location>
</feature>
<evidence type="ECO:0000256" key="3">
    <source>
        <dbReference type="SAM" id="Phobius"/>
    </source>
</evidence>
<evidence type="ECO:0000313" key="6">
    <source>
        <dbReference type="WBParaSite" id="sdigi.contig520.g8793.t1"/>
    </source>
</evidence>
<protein>
    <submittedName>
        <fullName evidence="6">Nematode cuticle collagen N-terminal domain-containing protein</fullName>
    </submittedName>
</protein>
<feature type="compositionally biased region" description="Basic and acidic residues" evidence="2">
    <location>
        <begin position="275"/>
        <end position="286"/>
    </location>
</feature>
<feature type="region of interest" description="Disordered" evidence="2">
    <location>
        <begin position="124"/>
        <end position="165"/>
    </location>
</feature>
<keyword evidence="3" id="KW-0472">Membrane</keyword>
<keyword evidence="3" id="KW-1133">Transmembrane helix</keyword>
<keyword evidence="1" id="KW-0677">Repeat</keyword>
<dbReference type="SMART" id="SM01088">
    <property type="entry name" value="Col_cuticle_N"/>
    <property type="match status" value="1"/>
</dbReference>